<protein>
    <submittedName>
        <fullName evidence="1">Uncharacterized protein</fullName>
    </submittedName>
</protein>
<comment type="caution">
    <text evidence="1">The sequence shown here is derived from an EMBL/GenBank/DDBJ whole genome shotgun (WGS) entry which is preliminary data.</text>
</comment>
<keyword evidence="2" id="KW-1185">Reference proteome</keyword>
<sequence length="254" mass="27886">MVALCILVASRTVMANTEIVNFDASPVRNVELPEVLDWFLVGPSNSQLMLRVQPAPVDTSITTLCEPVAGQTTIGKCGHEAWLRLDLDATPWSSYSKFTLRISWPAMVSLSEYHKLQRAPYVEPLQYPADFYIDLHSPASLASLLHGADQDNNERESSATPPTRRKFARIRMIHAGVFTPSSSNRTIEAVPFIVTVEPLYLGVLPASLVPTVLVLLGVVAVAGVIVYPRISSYLFGVAEQVKMETATAGKHRKQ</sequence>
<evidence type="ECO:0000313" key="2">
    <source>
        <dbReference type="Proteomes" id="UP001144978"/>
    </source>
</evidence>
<gene>
    <name evidence="1" type="ORF">NUW54_g2009</name>
</gene>
<proteinExistence type="predicted"/>
<dbReference type="Proteomes" id="UP001144978">
    <property type="component" value="Unassembled WGS sequence"/>
</dbReference>
<reference evidence="1" key="1">
    <citation type="submission" date="2022-08" db="EMBL/GenBank/DDBJ databases">
        <title>Genome Sequence of Pycnoporus sanguineus.</title>
        <authorList>
            <person name="Buettner E."/>
        </authorList>
    </citation>
    <scope>NUCLEOTIDE SEQUENCE</scope>
    <source>
        <strain evidence="1">CG-C14</strain>
    </source>
</reference>
<accession>A0ACC1Q4S0</accession>
<evidence type="ECO:0000313" key="1">
    <source>
        <dbReference type="EMBL" id="KAJ3011969.1"/>
    </source>
</evidence>
<organism evidence="1 2">
    <name type="scientific">Trametes sanguinea</name>
    <dbReference type="NCBI Taxonomy" id="158606"/>
    <lineage>
        <taxon>Eukaryota</taxon>
        <taxon>Fungi</taxon>
        <taxon>Dikarya</taxon>
        <taxon>Basidiomycota</taxon>
        <taxon>Agaricomycotina</taxon>
        <taxon>Agaricomycetes</taxon>
        <taxon>Polyporales</taxon>
        <taxon>Polyporaceae</taxon>
        <taxon>Trametes</taxon>
    </lineage>
</organism>
<dbReference type="EMBL" id="JANSHE010000358">
    <property type="protein sequence ID" value="KAJ3011969.1"/>
    <property type="molecule type" value="Genomic_DNA"/>
</dbReference>
<name>A0ACC1Q4S0_9APHY</name>